<gene>
    <name evidence="1" type="ORF">FHR94_002426</name>
</gene>
<proteinExistence type="predicted"/>
<name>A0A839VCQ6_9GAMM</name>
<evidence type="ECO:0000313" key="2">
    <source>
        <dbReference type="Proteomes" id="UP000547614"/>
    </source>
</evidence>
<organism evidence="1 2">
    <name type="scientific">Halomonas cerina</name>
    <dbReference type="NCBI Taxonomy" id="447424"/>
    <lineage>
        <taxon>Bacteria</taxon>
        <taxon>Pseudomonadati</taxon>
        <taxon>Pseudomonadota</taxon>
        <taxon>Gammaproteobacteria</taxon>
        <taxon>Oceanospirillales</taxon>
        <taxon>Halomonadaceae</taxon>
        <taxon>Halomonas</taxon>
    </lineage>
</organism>
<dbReference type="RefSeq" id="WP_183325962.1">
    <property type="nucleotide sequence ID" value="NZ_JACHXP010000011.1"/>
</dbReference>
<dbReference type="AlphaFoldDB" id="A0A839VCQ6"/>
<dbReference type="Proteomes" id="UP000547614">
    <property type="component" value="Unassembled WGS sequence"/>
</dbReference>
<sequence>MTTEPQRLQYLEAMGLTAWVARFRLPNARPSEACEWVSPPKATPRAPGERLHALLDEAARARDTAAMPPDETPPMEPPAARSGAVRGKARALLGEVALTSAEAASPQVSSVDSAGEPSGEALRFTLQVGCFDGRWLVVLPQPRPLPATEQHLLINVLRAAGVMPEQAPGFETFRWPQVEGLPVQAPLEEAREGLQAFLAGCRRRGWAPERLLIFGHDTTLTTLLACEGGYCPLLDLPVWEGPALDKLATSAAAKRALWPRLAGWREAWQGASGDA</sequence>
<comment type="caution">
    <text evidence="1">The sequence shown here is derived from an EMBL/GenBank/DDBJ whole genome shotgun (WGS) entry which is preliminary data.</text>
</comment>
<reference evidence="1 2" key="1">
    <citation type="submission" date="2020-08" db="EMBL/GenBank/DDBJ databases">
        <title>Genomic Encyclopedia of Type Strains, Phase III (KMG-III): the genomes of soil and plant-associated and newly described type strains.</title>
        <authorList>
            <person name="Whitman W."/>
        </authorList>
    </citation>
    <scope>NUCLEOTIDE SEQUENCE [LARGE SCALE GENOMIC DNA]</scope>
    <source>
        <strain evidence="1 2">CECT 7282</strain>
    </source>
</reference>
<dbReference type="EMBL" id="JACHXP010000011">
    <property type="protein sequence ID" value="MBB3191179.1"/>
    <property type="molecule type" value="Genomic_DNA"/>
</dbReference>
<protein>
    <submittedName>
        <fullName evidence="1">DNA polymerase III psi subunit</fullName>
    </submittedName>
</protein>
<accession>A0A839VCQ6</accession>
<evidence type="ECO:0000313" key="1">
    <source>
        <dbReference type="EMBL" id="MBB3191179.1"/>
    </source>
</evidence>
<keyword evidence="2" id="KW-1185">Reference proteome</keyword>